<organism evidence="13 14">
    <name type="scientific">Candidatus Amphirhobacter heronislandensis</name>
    <dbReference type="NCBI Taxonomy" id="1732024"/>
    <lineage>
        <taxon>Bacteria</taxon>
        <taxon>Pseudomonadati</taxon>
        <taxon>Pseudomonadota</taxon>
        <taxon>Gammaproteobacteria</taxon>
        <taxon>Candidatus Tethybacterales</taxon>
        <taxon>Candidatus Tethybacteraceae</taxon>
        <taxon>Candidatus Amphirhobacter</taxon>
    </lineage>
</organism>
<comment type="similarity">
    <text evidence="1">Belongs to the sigma-54 factor family.</text>
</comment>
<keyword evidence="3" id="KW-0240">DNA-directed RNA polymerase</keyword>
<dbReference type="GO" id="GO:0016987">
    <property type="term" value="F:sigma factor activity"/>
    <property type="evidence" value="ECO:0007669"/>
    <property type="project" value="UniProtKB-KW"/>
</dbReference>
<dbReference type="GO" id="GO:0001216">
    <property type="term" value="F:DNA-binding transcription activator activity"/>
    <property type="evidence" value="ECO:0007669"/>
    <property type="project" value="InterPro"/>
</dbReference>
<evidence type="ECO:0000256" key="7">
    <source>
        <dbReference type="ARBA" id="ARBA00023082"/>
    </source>
</evidence>
<evidence type="ECO:0000256" key="6">
    <source>
        <dbReference type="ARBA" id="ARBA00023015"/>
    </source>
</evidence>
<evidence type="ECO:0000256" key="3">
    <source>
        <dbReference type="ARBA" id="ARBA00022478"/>
    </source>
</evidence>
<accession>A0A930UGA8</accession>
<evidence type="ECO:0000256" key="8">
    <source>
        <dbReference type="ARBA" id="ARBA00023125"/>
    </source>
</evidence>
<evidence type="ECO:0000256" key="9">
    <source>
        <dbReference type="ARBA" id="ARBA00023163"/>
    </source>
</evidence>
<keyword evidence="5" id="KW-0548">Nucleotidyltransferase</keyword>
<evidence type="ECO:0000313" key="14">
    <source>
        <dbReference type="Proteomes" id="UP000604381"/>
    </source>
</evidence>
<keyword evidence="7" id="KW-0731">Sigma factor</keyword>
<dbReference type="EMBL" id="JADHEI010000053">
    <property type="protein sequence ID" value="MBF2735852.1"/>
    <property type="molecule type" value="Genomic_DNA"/>
</dbReference>
<dbReference type="InterPro" id="IPR007046">
    <property type="entry name" value="RNA_pol_sigma_54_core-bd"/>
</dbReference>
<dbReference type="Pfam" id="PF04963">
    <property type="entry name" value="Sigma54_CBD"/>
    <property type="match status" value="1"/>
</dbReference>
<dbReference type="GO" id="GO:0000428">
    <property type="term" value="C:DNA-directed RNA polymerase complex"/>
    <property type="evidence" value="ECO:0007669"/>
    <property type="project" value="UniProtKB-KW"/>
</dbReference>
<feature type="region of interest" description="Disordered" evidence="10">
    <location>
        <begin position="264"/>
        <end position="286"/>
    </location>
</feature>
<dbReference type="PROSITE" id="PS50044">
    <property type="entry name" value="SIGMA54_3"/>
    <property type="match status" value="1"/>
</dbReference>
<protein>
    <recommendedName>
        <fullName evidence="2">RNA polymerase sigma-54 factor</fullName>
    </recommendedName>
</protein>
<name>A0A930UGA8_9GAMM</name>
<dbReference type="InterPro" id="IPR007634">
    <property type="entry name" value="RNA_pol_sigma_54_DNA-bd"/>
</dbReference>
<dbReference type="GO" id="GO:0003677">
    <property type="term" value="F:DNA binding"/>
    <property type="evidence" value="ECO:0007669"/>
    <property type="project" value="UniProtKB-KW"/>
</dbReference>
<keyword evidence="6" id="KW-0805">Transcription regulation</keyword>
<dbReference type="InterPro" id="IPR000394">
    <property type="entry name" value="RNA_pol_sigma_54"/>
</dbReference>
<evidence type="ECO:0000256" key="5">
    <source>
        <dbReference type="ARBA" id="ARBA00022695"/>
    </source>
</evidence>
<evidence type="ECO:0000259" key="12">
    <source>
        <dbReference type="Pfam" id="PF04963"/>
    </source>
</evidence>
<dbReference type="AlphaFoldDB" id="A0A930UGA8"/>
<dbReference type="Proteomes" id="UP000604381">
    <property type="component" value="Unassembled WGS sequence"/>
</dbReference>
<dbReference type="Pfam" id="PF04552">
    <property type="entry name" value="Sigma54_DBD"/>
    <property type="match status" value="1"/>
</dbReference>
<feature type="domain" description="RNA polymerase sigma factor 54 core-binding" evidence="12">
    <location>
        <begin position="3"/>
        <end position="120"/>
    </location>
</feature>
<sequence>RARAARAAIRGLHPAGVGARDLADCLLLQLAALPATPLTKAAAKAVRDHFGLLARNRFDLLPKSCPPEVAGVIRQLKPNVANDYAAAAAYAAPDLVAAAERGYWRARLRAAPEVSLNEDYRAAARAAGDRRWLRLAREAGALVSGLRFRQQTLLAVAQALVDGQRGYFSEGPAALRPLRLRDLAPATGLALSTLSTVIKDKSIAGPWGTIPLRALLQRATGGGGAAGALQESIRALARAEDPAAPLSDAALAERLHAAGVKVSRRTAAKHRERAGLLPARLRRARQ</sequence>
<dbReference type="PRINTS" id="PR00045">
    <property type="entry name" value="SIGMA54FCT"/>
</dbReference>
<feature type="non-terminal residue" evidence="13">
    <location>
        <position position="1"/>
    </location>
</feature>
<dbReference type="PANTHER" id="PTHR32248">
    <property type="entry name" value="RNA POLYMERASE SIGMA-54 FACTOR"/>
    <property type="match status" value="1"/>
</dbReference>
<comment type="caution">
    <text evidence="13">The sequence shown here is derived from an EMBL/GenBank/DDBJ whole genome shotgun (WGS) entry which is preliminary data.</text>
</comment>
<evidence type="ECO:0000259" key="11">
    <source>
        <dbReference type="Pfam" id="PF04552"/>
    </source>
</evidence>
<proteinExistence type="inferred from homology"/>
<evidence type="ECO:0000256" key="2">
    <source>
        <dbReference type="ARBA" id="ARBA00019942"/>
    </source>
</evidence>
<evidence type="ECO:0000313" key="13">
    <source>
        <dbReference type="EMBL" id="MBF2735852.1"/>
    </source>
</evidence>
<evidence type="ECO:0000256" key="10">
    <source>
        <dbReference type="SAM" id="MobiDB-lite"/>
    </source>
</evidence>
<feature type="domain" description="RNA polymerase sigma factor 54 DNA-binding" evidence="11">
    <location>
        <begin position="137"/>
        <end position="283"/>
    </location>
</feature>
<reference evidence="13" key="1">
    <citation type="submission" date="2020-10" db="EMBL/GenBank/DDBJ databases">
        <title>An improved Amphimedon queenslandica hologenome assembly reveals how three proteobacterial symbionts can extend the metabolic phenotypic of their marine sponge host.</title>
        <authorList>
            <person name="Degnan B."/>
            <person name="Degnan S."/>
            <person name="Xiang X."/>
        </authorList>
    </citation>
    <scope>NUCLEOTIDE SEQUENCE</scope>
    <source>
        <strain evidence="13">AqS2</strain>
    </source>
</reference>
<keyword evidence="4" id="KW-0808">Transferase</keyword>
<evidence type="ECO:0000256" key="1">
    <source>
        <dbReference type="ARBA" id="ARBA00008798"/>
    </source>
</evidence>
<dbReference type="GO" id="GO:0016779">
    <property type="term" value="F:nucleotidyltransferase activity"/>
    <property type="evidence" value="ECO:0007669"/>
    <property type="project" value="UniProtKB-KW"/>
</dbReference>
<keyword evidence="14" id="KW-1185">Reference proteome</keyword>
<gene>
    <name evidence="13" type="ORF">ISN26_07275</name>
</gene>
<dbReference type="PANTHER" id="PTHR32248:SF4">
    <property type="entry name" value="RNA POLYMERASE SIGMA-54 FACTOR"/>
    <property type="match status" value="1"/>
</dbReference>
<keyword evidence="9" id="KW-0804">Transcription</keyword>
<dbReference type="Gene3D" id="1.10.10.60">
    <property type="entry name" value="Homeodomain-like"/>
    <property type="match status" value="1"/>
</dbReference>
<dbReference type="GO" id="GO:0006352">
    <property type="term" value="P:DNA-templated transcription initiation"/>
    <property type="evidence" value="ECO:0007669"/>
    <property type="project" value="InterPro"/>
</dbReference>
<evidence type="ECO:0000256" key="4">
    <source>
        <dbReference type="ARBA" id="ARBA00022679"/>
    </source>
</evidence>
<keyword evidence="8" id="KW-0238">DNA-binding</keyword>